<dbReference type="CDD" id="cd00054">
    <property type="entry name" value="EGF_CA"/>
    <property type="match status" value="2"/>
</dbReference>
<name>A0AAV5T842_9BILA</name>
<proteinExistence type="predicted"/>
<dbReference type="EMBL" id="BTSX01000003">
    <property type="protein sequence ID" value="GMS89864.1"/>
    <property type="molecule type" value="Genomic_DNA"/>
</dbReference>
<accession>A0AAV5T842</accession>
<comment type="caution">
    <text evidence="5">Lacks conserved residue(s) required for the propagation of feature annotation.</text>
</comment>
<comment type="caution">
    <text evidence="7">The sequence shown here is derived from an EMBL/GenBank/DDBJ whole genome shotgun (WGS) entry which is preliminary data.</text>
</comment>
<dbReference type="InterPro" id="IPR009030">
    <property type="entry name" value="Growth_fac_rcpt_cys_sf"/>
</dbReference>
<keyword evidence="4" id="KW-1015">Disulfide bond</keyword>
<keyword evidence="3" id="KW-0677">Repeat</keyword>
<keyword evidence="2" id="KW-0732">Signal</keyword>
<dbReference type="InterPro" id="IPR049883">
    <property type="entry name" value="NOTCH1_EGF-like"/>
</dbReference>
<dbReference type="FunFam" id="2.10.25.10:FF:000291">
    <property type="entry name" value="Transmembrane matrix receptor MUP-4"/>
    <property type="match status" value="1"/>
</dbReference>
<dbReference type="SMART" id="SM00181">
    <property type="entry name" value="EGF"/>
    <property type="match status" value="3"/>
</dbReference>
<evidence type="ECO:0000313" key="8">
    <source>
        <dbReference type="Proteomes" id="UP001432027"/>
    </source>
</evidence>
<dbReference type="PROSITE" id="PS00010">
    <property type="entry name" value="ASX_HYDROXYL"/>
    <property type="match status" value="3"/>
</dbReference>
<dbReference type="GO" id="GO:0005509">
    <property type="term" value="F:calcium ion binding"/>
    <property type="evidence" value="ECO:0007669"/>
    <property type="project" value="InterPro"/>
</dbReference>
<evidence type="ECO:0000256" key="3">
    <source>
        <dbReference type="ARBA" id="ARBA00022737"/>
    </source>
</evidence>
<dbReference type="InterPro" id="IPR001881">
    <property type="entry name" value="EGF-like_Ca-bd_dom"/>
</dbReference>
<dbReference type="SUPFAM" id="SSF57184">
    <property type="entry name" value="Growth factor receptor domain"/>
    <property type="match status" value="1"/>
</dbReference>
<evidence type="ECO:0000259" key="6">
    <source>
        <dbReference type="PROSITE" id="PS50026"/>
    </source>
</evidence>
<sequence>EQMDECSSASSNDCDQAAICMDSVKGYECLCREGYLDISPHPLAKPGRKCLKLTNECASADLNDCSPNARCIDRPSGYACRCMDDFVDLSPEGAKRPGRVCQQRGEDECAAQSHDCDSAAVCLDTPDGFTCLCPTGFADVSPDPAKKPGRICAQLSLDDDHDQHYENATTVSRAEAAPITNGTGANPCQDY</sequence>
<organism evidence="7 8">
    <name type="scientific">Pristionchus entomophagus</name>
    <dbReference type="NCBI Taxonomy" id="358040"/>
    <lineage>
        <taxon>Eukaryota</taxon>
        <taxon>Metazoa</taxon>
        <taxon>Ecdysozoa</taxon>
        <taxon>Nematoda</taxon>
        <taxon>Chromadorea</taxon>
        <taxon>Rhabditida</taxon>
        <taxon>Rhabditina</taxon>
        <taxon>Diplogasteromorpha</taxon>
        <taxon>Diplogasteroidea</taxon>
        <taxon>Neodiplogasteridae</taxon>
        <taxon>Pristionchus</taxon>
    </lineage>
</organism>
<dbReference type="SMART" id="SM00179">
    <property type="entry name" value="EGF_CA"/>
    <property type="match status" value="3"/>
</dbReference>
<gene>
    <name evidence="7" type="ORF">PENTCL1PPCAC_12039</name>
</gene>
<dbReference type="Gene3D" id="2.10.25.10">
    <property type="entry name" value="Laminin"/>
    <property type="match status" value="3"/>
</dbReference>
<dbReference type="PROSITE" id="PS50026">
    <property type="entry name" value="EGF_3"/>
    <property type="match status" value="3"/>
</dbReference>
<feature type="domain" description="EGF-like" evidence="6">
    <location>
        <begin position="105"/>
        <end position="143"/>
    </location>
</feature>
<feature type="non-terminal residue" evidence="7">
    <location>
        <position position="191"/>
    </location>
</feature>
<reference evidence="7" key="1">
    <citation type="submission" date="2023-10" db="EMBL/GenBank/DDBJ databases">
        <title>Genome assembly of Pristionchus species.</title>
        <authorList>
            <person name="Yoshida K."/>
            <person name="Sommer R.J."/>
        </authorList>
    </citation>
    <scope>NUCLEOTIDE SEQUENCE</scope>
    <source>
        <strain evidence="7">RS0144</strain>
    </source>
</reference>
<feature type="non-terminal residue" evidence="7">
    <location>
        <position position="1"/>
    </location>
</feature>
<dbReference type="Proteomes" id="UP001432027">
    <property type="component" value="Unassembled WGS sequence"/>
</dbReference>
<evidence type="ECO:0000313" key="7">
    <source>
        <dbReference type="EMBL" id="GMS89864.1"/>
    </source>
</evidence>
<dbReference type="Pfam" id="PF07645">
    <property type="entry name" value="EGF_CA"/>
    <property type="match status" value="3"/>
</dbReference>
<dbReference type="PANTHER" id="PTHR24050:SF28">
    <property type="entry name" value="UROMODULIN-LIKE"/>
    <property type="match status" value="1"/>
</dbReference>
<feature type="domain" description="EGF-like" evidence="6">
    <location>
        <begin position="53"/>
        <end position="92"/>
    </location>
</feature>
<feature type="domain" description="EGF-like" evidence="6">
    <location>
        <begin position="2"/>
        <end position="41"/>
    </location>
</feature>
<keyword evidence="8" id="KW-1185">Reference proteome</keyword>
<evidence type="ECO:0000256" key="4">
    <source>
        <dbReference type="ARBA" id="ARBA00023157"/>
    </source>
</evidence>
<dbReference type="SUPFAM" id="SSF57196">
    <property type="entry name" value="EGF/Laminin"/>
    <property type="match status" value="1"/>
</dbReference>
<protein>
    <recommendedName>
        <fullName evidence="6">EGF-like domain-containing protein</fullName>
    </recommendedName>
</protein>
<dbReference type="InterPro" id="IPR000742">
    <property type="entry name" value="EGF"/>
</dbReference>
<evidence type="ECO:0000256" key="5">
    <source>
        <dbReference type="PROSITE-ProRule" id="PRU00076"/>
    </source>
</evidence>
<evidence type="ECO:0000256" key="1">
    <source>
        <dbReference type="ARBA" id="ARBA00022536"/>
    </source>
</evidence>
<dbReference type="InterPro" id="IPR052235">
    <property type="entry name" value="Nephronectin_domain"/>
</dbReference>
<dbReference type="InterPro" id="IPR000152">
    <property type="entry name" value="EGF-type_Asp/Asn_hydroxyl_site"/>
</dbReference>
<dbReference type="PANTHER" id="PTHR24050">
    <property type="entry name" value="PA14 DOMAIN-CONTAINING PROTEIN"/>
    <property type="match status" value="1"/>
</dbReference>
<keyword evidence="1 5" id="KW-0245">EGF-like domain</keyword>
<evidence type="ECO:0000256" key="2">
    <source>
        <dbReference type="ARBA" id="ARBA00022729"/>
    </source>
</evidence>
<dbReference type="AlphaFoldDB" id="A0AAV5T842"/>